<sequence length="200" mass="23092">MKIIKKISDFLFFIFFMVFIPGIVMTWTDFKIQAELPINDFAGFVVDSRENIFTGDNFYSVIQKYDRAGNFTGSFKVKDAKGKPFRLGIDTKDNIIVTLQTGKNITVYPFYRGESNIARSGKRKEPNTFFITRNHQKFGNLDRFYPAIWKLSGTKEKIVEQGLFLRLLSFPSMIGVVLTAVVLKLILFIAEKWRKLRSGM</sequence>
<evidence type="ECO:0000313" key="3">
    <source>
        <dbReference type="Proteomes" id="UP001463665"/>
    </source>
</evidence>
<evidence type="ECO:0000313" key="2">
    <source>
        <dbReference type="EMBL" id="XAO76214.1"/>
    </source>
</evidence>
<keyword evidence="1" id="KW-1133">Transmembrane helix</keyword>
<proteinExistence type="predicted"/>
<keyword evidence="3" id="KW-1185">Reference proteome</keyword>
<gene>
    <name evidence="2" type="ORF">AAFP95_10785</name>
</gene>
<dbReference type="InterPro" id="IPR011042">
    <property type="entry name" value="6-blade_b-propeller_TolB-like"/>
</dbReference>
<accession>A0AAU6WUF7</accession>
<dbReference type="AlphaFoldDB" id="A0AAU6WUF7"/>
<organism evidence="2 3">
    <name type="scientific">Chryseobacterium endophyticum</name>
    <dbReference type="NCBI Taxonomy" id="1854762"/>
    <lineage>
        <taxon>Bacteria</taxon>
        <taxon>Pseudomonadati</taxon>
        <taxon>Bacteroidota</taxon>
        <taxon>Flavobacteriia</taxon>
        <taxon>Flavobacteriales</taxon>
        <taxon>Weeksellaceae</taxon>
        <taxon>Chryseobacterium group</taxon>
        <taxon>Chryseobacterium</taxon>
    </lineage>
</organism>
<dbReference type="Gene3D" id="2.120.10.30">
    <property type="entry name" value="TolB, C-terminal domain"/>
    <property type="match status" value="1"/>
</dbReference>
<keyword evidence="1" id="KW-0472">Membrane</keyword>
<feature type="transmembrane region" description="Helical" evidence="1">
    <location>
        <begin position="170"/>
        <end position="190"/>
    </location>
</feature>
<protein>
    <recommendedName>
        <fullName evidence="4">PepSY domain-containing protein</fullName>
    </recommendedName>
</protein>
<dbReference type="Proteomes" id="UP001463665">
    <property type="component" value="Chromosome"/>
</dbReference>
<name>A0AAU6WUF7_9FLAO</name>
<reference evidence="2 3" key="1">
    <citation type="submission" date="2024-04" db="EMBL/GenBank/DDBJ databases">
        <title>Genome sequencing and assembly of rice foliar adapted Chryseobacterium endophyticum OsEnb-ALM-A6.</title>
        <authorList>
            <person name="Kumar S."/>
            <person name="Javed M."/>
            <person name="Chouhan V."/>
            <person name="Charishma K."/>
            <person name="Patel A."/>
            <person name="Kumar M."/>
            <person name="Sahu K.P."/>
            <person name="Kumar A."/>
        </authorList>
    </citation>
    <scope>NUCLEOTIDE SEQUENCE [LARGE SCALE GENOMIC DNA]</scope>
    <source>
        <strain evidence="2 3">OsEnb-ALM-A6</strain>
    </source>
</reference>
<evidence type="ECO:0008006" key="4">
    <source>
        <dbReference type="Google" id="ProtNLM"/>
    </source>
</evidence>
<keyword evidence="1" id="KW-0812">Transmembrane</keyword>
<dbReference type="EMBL" id="CP154834">
    <property type="protein sequence ID" value="XAO76214.1"/>
    <property type="molecule type" value="Genomic_DNA"/>
</dbReference>
<dbReference type="RefSeq" id="WP_345767639.1">
    <property type="nucleotide sequence ID" value="NZ_CP154834.1"/>
</dbReference>
<feature type="transmembrane region" description="Helical" evidence="1">
    <location>
        <begin position="7"/>
        <end position="27"/>
    </location>
</feature>
<evidence type="ECO:0000256" key="1">
    <source>
        <dbReference type="SAM" id="Phobius"/>
    </source>
</evidence>